<evidence type="ECO:0000256" key="3">
    <source>
        <dbReference type="ARBA" id="ARBA00022679"/>
    </source>
</evidence>
<dbReference type="SMART" id="SM00827">
    <property type="entry name" value="PKS_AT"/>
    <property type="match status" value="1"/>
</dbReference>
<dbReference type="Gene3D" id="3.40.47.10">
    <property type="match status" value="1"/>
</dbReference>
<dbReference type="EMBL" id="CP108473">
    <property type="protein sequence ID" value="WUS26878.1"/>
    <property type="molecule type" value="Genomic_DNA"/>
</dbReference>
<keyword evidence="4" id="KW-0045">Antibiotic biosynthesis</keyword>
<dbReference type="PROSITE" id="PS50075">
    <property type="entry name" value="CARRIER"/>
    <property type="match status" value="1"/>
</dbReference>
<dbReference type="Gene3D" id="3.40.50.150">
    <property type="entry name" value="Vaccinia Virus protein VP39"/>
    <property type="match status" value="1"/>
</dbReference>
<feature type="compositionally biased region" description="Low complexity" evidence="7">
    <location>
        <begin position="873"/>
        <end position="885"/>
    </location>
</feature>
<keyword evidence="5" id="KW-0511">Multifunctional enzyme</keyword>
<evidence type="ECO:0000256" key="1">
    <source>
        <dbReference type="ARBA" id="ARBA00022450"/>
    </source>
</evidence>
<dbReference type="InterPro" id="IPR016039">
    <property type="entry name" value="Thiolase-like"/>
</dbReference>
<dbReference type="Pfam" id="PF00975">
    <property type="entry name" value="Thioesterase"/>
    <property type="match status" value="1"/>
</dbReference>
<dbReference type="InterPro" id="IPR014030">
    <property type="entry name" value="Ketoacyl_synth_N"/>
</dbReference>
<dbReference type="InterPro" id="IPR013217">
    <property type="entry name" value="Methyltransf_12"/>
</dbReference>
<organism evidence="10 11">
    <name type="scientific">Streptomyces caniferus</name>
    <dbReference type="NCBI Taxonomy" id="285557"/>
    <lineage>
        <taxon>Bacteria</taxon>
        <taxon>Bacillati</taxon>
        <taxon>Actinomycetota</taxon>
        <taxon>Actinomycetes</taxon>
        <taxon>Kitasatosporales</taxon>
        <taxon>Streptomycetaceae</taxon>
        <taxon>Streptomyces</taxon>
    </lineage>
</organism>
<dbReference type="Pfam" id="PF02801">
    <property type="entry name" value="Ketoacyl-synt_C"/>
    <property type="match status" value="1"/>
</dbReference>
<keyword evidence="1" id="KW-0596">Phosphopantetheine</keyword>
<dbReference type="SUPFAM" id="SSF53335">
    <property type="entry name" value="S-adenosyl-L-methionine-dependent methyltransferases"/>
    <property type="match status" value="1"/>
</dbReference>
<feature type="region of interest" description="Disordered" evidence="7">
    <location>
        <begin position="845"/>
        <end position="886"/>
    </location>
</feature>
<reference evidence="10" key="1">
    <citation type="submission" date="2022-10" db="EMBL/GenBank/DDBJ databases">
        <title>The complete genomes of actinobacterial strains from the NBC collection.</title>
        <authorList>
            <person name="Joergensen T.S."/>
            <person name="Alvarez Arevalo M."/>
            <person name="Sterndorff E.B."/>
            <person name="Faurdal D."/>
            <person name="Vuksanovic O."/>
            <person name="Mourched A.-S."/>
            <person name="Charusanti P."/>
            <person name="Shaw S."/>
            <person name="Blin K."/>
            <person name="Weber T."/>
        </authorList>
    </citation>
    <scope>NUCLEOTIDE SEQUENCE</scope>
    <source>
        <strain evidence="10">NBC_01256</strain>
    </source>
</reference>
<keyword evidence="6 10" id="KW-0012">Acyltransferase</keyword>
<evidence type="ECO:0000256" key="5">
    <source>
        <dbReference type="ARBA" id="ARBA00023268"/>
    </source>
</evidence>
<keyword evidence="3" id="KW-0808">Transferase</keyword>
<evidence type="ECO:0000256" key="7">
    <source>
        <dbReference type="SAM" id="MobiDB-lite"/>
    </source>
</evidence>
<dbReference type="Pfam" id="PF00109">
    <property type="entry name" value="ketoacyl-synt"/>
    <property type="match status" value="1"/>
</dbReference>
<dbReference type="InterPro" id="IPR009081">
    <property type="entry name" value="PP-bd_ACP"/>
</dbReference>
<dbReference type="SUPFAM" id="SSF47336">
    <property type="entry name" value="ACP-like"/>
    <property type="match status" value="1"/>
</dbReference>
<dbReference type="Proteomes" id="UP001432292">
    <property type="component" value="Chromosome"/>
</dbReference>
<accession>A0ABZ1VVQ6</accession>
<name>A0ABZ1VVQ6_9ACTN</name>
<dbReference type="PANTHER" id="PTHR43775">
    <property type="entry name" value="FATTY ACID SYNTHASE"/>
    <property type="match status" value="1"/>
</dbReference>
<dbReference type="SMART" id="SM00825">
    <property type="entry name" value="PKS_KS"/>
    <property type="match status" value="1"/>
</dbReference>
<dbReference type="InterPro" id="IPR014043">
    <property type="entry name" value="Acyl_transferase_dom"/>
</dbReference>
<keyword evidence="2" id="KW-0597">Phosphoprotein</keyword>
<dbReference type="InterPro" id="IPR001227">
    <property type="entry name" value="Ac_transferase_dom_sf"/>
</dbReference>
<dbReference type="SUPFAM" id="SSF52151">
    <property type="entry name" value="FabD/lysophospholipase-like"/>
    <property type="match status" value="1"/>
</dbReference>
<dbReference type="SUPFAM" id="SSF53474">
    <property type="entry name" value="alpha/beta-Hydrolases"/>
    <property type="match status" value="1"/>
</dbReference>
<dbReference type="PROSITE" id="PS00606">
    <property type="entry name" value="KS3_1"/>
    <property type="match status" value="1"/>
</dbReference>
<dbReference type="InterPro" id="IPR029058">
    <property type="entry name" value="AB_hydrolase_fold"/>
</dbReference>
<evidence type="ECO:0000313" key="10">
    <source>
        <dbReference type="EMBL" id="WUS26878.1"/>
    </source>
</evidence>
<evidence type="ECO:0000313" key="11">
    <source>
        <dbReference type="Proteomes" id="UP001432292"/>
    </source>
</evidence>
<evidence type="ECO:0000256" key="2">
    <source>
        <dbReference type="ARBA" id="ARBA00022553"/>
    </source>
</evidence>
<dbReference type="Pfam" id="PF08242">
    <property type="entry name" value="Methyltransf_12"/>
    <property type="match status" value="1"/>
</dbReference>
<dbReference type="InterPro" id="IPR020806">
    <property type="entry name" value="PKS_PP-bd"/>
</dbReference>
<feature type="domain" description="Carrier" evidence="8">
    <location>
        <begin position="1663"/>
        <end position="1738"/>
    </location>
</feature>
<dbReference type="InterPro" id="IPR014031">
    <property type="entry name" value="Ketoacyl_synth_C"/>
</dbReference>
<dbReference type="InterPro" id="IPR016035">
    <property type="entry name" value="Acyl_Trfase/lysoPLipase"/>
</dbReference>
<dbReference type="RefSeq" id="WP_329129281.1">
    <property type="nucleotide sequence ID" value="NZ_CP108473.1"/>
</dbReference>
<dbReference type="Gene3D" id="1.10.1200.10">
    <property type="entry name" value="ACP-like"/>
    <property type="match status" value="1"/>
</dbReference>
<dbReference type="SUPFAM" id="SSF53901">
    <property type="entry name" value="Thiolase-like"/>
    <property type="match status" value="1"/>
</dbReference>
<dbReference type="PANTHER" id="PTHR43775:SF37">
    <property type="entry name" value="SI:DKEY-61P9.11"/>
    <property type="match status" value="1"/>
</dbReference>
<dbReference type="InterPro" id="IPR036736">
    <property type="entry name" value="ACP-like_sf"/>
</dbReference>
<protein>
    <submittedName>
        <fullName evidence="10">Acyltransferase domain-containing protein</fullName>
    </submittedName>
</protein>
<dbReference type="PROSITE" id="PS52004">
    <property type="entry name" value="KS3_2"/>
    <property type="match status" value="1"/>
</dbReference>
<dbReference type="SMART" id="SM00824">
    <property type="entry name" value="PKS_TE"/>
    <property type="match status" value="1"/>
</dbReference>
<proteinExistence type="predicted"/>
<dbReference type="Pfam" id="PF00698">
    <property type="entry name" value="Acyl_transf_1"/>
    <property type="match status" value="1"/>
</dbReference>
<evidence type="ECO:0000256" key="4">
    <source>
        <dbReference type="ARBA" id="ARBA00023194"/>
    </source>
</evidence>
<dbReference type="Gene3D" id="3.40.50.1820">
    <property type="entry name" value="alpha/beta hydrolase"/>
    <property type="match status" value="1"/>
</dbReference>
<sequence length="2026" mass="215144">MSDQDGIAIVGMSCRFPGALDAAAYWSALRNGTDGISRFSADELLAAGAPADQVRRPEYVPARGVLGGGDRFDWAYFGYSRADAARIDPQQRVLLECAANALDDAALDPHRFQGWVGVFGGVDSGTPRLEDDGGDVLARMIGREKDYAATRIAYKLGLRGPAVTVQSACSTSLVAVHMACQSLLSYECDAALAGGAALWLPQTRGYLYREGHVLSRDGRCRPFDADATGMLTSSGVGVVVLKRLADALEQGDRVVAVIRGSAINNDGGEKVGFTTPAFAGQRDVIRMAMAQADADPADIRYVEAHGTGTRVGDPIEVAALAAAFGNAPRPEHCWIGSVKSNLGHTGAASGVAGLIKTALMLQGRELVPTLHYQSPNPELRLAETPFRVCAQRGPLAQDGPLLASVSSFGLGGTNAHAVLEAPAVDTRPPARPVPRLFALSAATPGALERLREDTARRLEDADPPRMDDVARTLAVGRREHPHRLAVRATDADGLAVALRETVPSPAVPAATRTAFLFPGQGTLRPGAGRAAYALLPRFREAFDEVAGLAEARFGTRLTTLLDPDTDPGRVRDTGFQHLGLFTLGYALAEQFAAWGVTPEGMLGHSLGEYVAAACAGVWTLPDALALVQERGRVMQEIAEGRMLAVIADRETADSLLGPALDTGKYWVAIDSTDHTVVSGKPEHIAALHTSLEAQEVTTRLLDFDRGAHSPLMDPGTAALRAAVAATTTRGGAPRIVSNLTGAWARPEDFGDPDYWADHMCGTVRLTDSFGTLLDEGCNVFLELGPGASLSRGVRRHKDWDADGTAVTLLGPSPKEEREALLQALGTLWQRGLPIPLEELAVEPGSMPVSLPPHPLEPSPCTAPSARTTPSGQGPRTTDTPGTGDPLTHERWVQTPAAGAGHHDLVVVAAGPEPGADPGRPPARPRAGTPGDVLTDGFLAALTGADPVGPTVRLGAGELGRVPQAVAEPAATAPLVVVVPDGPADDACTAGLDELADRTEATLLVLAPGAAGFPARGGNGPLTAWADHRARRGGTWPVYVLDPGTGEAPGLPPALSADAHVYAWNHGHWWSRTEAPLPRPQTEPAPSPVVAVVAPGRAGARHAAELAAAGLRVGAFAAGTAGTAETGPAIAGALGDVRWRHAGERLSQRPDLNAHLDDYCAALIARFVLGRAALEPGTRVAADELRRRLDPDRRHPLVVDFFLRTLRSRGWLHGTDEKFTVDAGAAGLTAAALDRREALGEVPGLRLMLEEVAEAFPDVFDGRREPVSVLWPDGEETHLRERLRDNAPAVYDASAALDALADTVRAAGRAAHDDAPLRVLEIGAGHGNFTWRLLEQWPDRGAAEYHVTDVSPLQARRAEVRGAELGLTGLRFGTFDITRDPVEQGLAPGTYDLVVGYNVVHIAPRVRDALRGLGRLLRPGGLLGLVELTRVPLWNDMLNSLAPGWWDFDDDLRQDSIHLDEAAWRQALDETGFTGVRVLPDTEDADHALFLATAAAHSDTARETHPAAHLAAETRRLLPDRTVDAVVLLADGADPRPAADLRADLRDDPSWDGGDIWLVSEDPPAGADWRTAAARGLLDPPESTEPARGHHLRLPRLDAPHLRWLPSLIGRDGVPGVVRVSAAATPPLPTTPATGHLPEGDADVRAAAAEARDAEASGARTPGAHDDGPARLLGELWCEVLGVPRADTTDEFFALGGESLMAVYFLTQIRERLDVRVTMADFMAAPTYGQLLDTVRRALPQQPRPGSGTVEPAVAGPAPAGLITFRATGSRTPAFFVAPAAGSSLCYRELAGLLDDDQPFYGLDSPGLEDGTRPLYRFQDLAAHHIAAIRRVRPHGPYVLGGWSIGAMVAHEMARRFQAMGEQVELLVFVDGLLPHTHGWPVATRPKHLVHNLWYHLQASADAVRGPGRDTGLGKTLALTNGTQAGGRRPGGLQGLGPAFVRVHNAGIRAMLRYRPYPVRCPVVLFKAGMDAPQRARLRDRLAPLYPAGLRVEPAAGDHWTLLSHDHVGRLAEAVDRELAGLREKRR</sequence>
<evidence type="ECO:0000259" key="8">
    <source>
        <dbReference type="PROSITE" id="PS50075"/>
    </source>
</evidence>
<feature type="region of interest" description="Disordered" evidence="7">
    <location>
        <begin position="1645"/>
        <end position="1666"/>
    </location>
</feature>
<dbReference type="Gene3D" id="3.40.366.10">
    <property type="entry name" value="Malonyl-Coenzyme A Acyl Carrier Protein, domain 2"/>
    <property type="match status" value="1"/>
</dbReference>
<dbReference type="Gene3D" id="3.30.70.3290">
    <property type="match status" value="1"/>
</dbReference>
<dbReference type="InterPro" id="IPR032821">
    <property type="entry name" value="PKS_assoc"/>
</dbReference>
<evidence type="ECO:0000259" key="9">
    <source>
        <dbReference type="PROSITE" id="PS52004"/>
    </source>
</evidence>
<dbReference type="CDD" id="cd00833">
    <property type="entry name" value="PKS"/>
    <property type="match status" value="1"/>
</dbReference>
<dbReference type="InterPro" id="IPR001031">
    <property type="entry name" value="Thioesterase"/>
</dbReference>
<dbReference type="Pfam" id="PF16197">
    <property type="entry name" value="KAsynt_C_assoc"/>
    <property type="match status" value="1"/>
</dbReference>
<dbReference type="InterPro" id="IPR018201">
    <property type="entry name" value="Ketoacyl_synth_AS"/>
</dbReference>
<dbReference type="GO" id="GO:0016746">
    <property type="term" value="F:acyltransferase activity"/>
    <property type="evidence" value="ECO:0007669"/>
    <property type="project" value="UniProtKB-KW"/>
</dbReference>
<dbReference type="InterPro" id="IPR050091">
    <property type="entry name" value="PKS_NRPS_Biosynth_Enz"/>
</dbReference>
<dbReference type="SMART" id="SM00823">
    <property type="entry name" value="PKS_PP"/>
    <property type="match status" value="1"/>
</dbReference>
<dbReference type="InterPro" id="IPR029063">
    <property type="entry name" value="SAM-dependent_MTases_sf"/>
</dbReference>
<dbReference type="Pfam" id="PF00550">
    <property type="entry name" value="PP-binding"/>
    <property type="match status" value="1"/>
</dbReference>
<dbReference type="InterPro" id="IPR020841">
    <property type="entry name" value="PKS_Beta-ketoAc_synthase_dom"/>
</dbReference>
<keyword evidence="11" id="KW-1185">Reference proteome</keyword>
<evidence type="ECO:0000256" key="6">
    <source>
        <dbReference type="ARBA" id="ARBA00023315"/>
    </source>
</evidence>
<feature type="compositionally biased region" description="Basic and acidic residues" evidence="7">
    <location>
        <begin position="1645"/>
        <end position="1654"/>
    </location>
</feature>
<dbReference type="InterPro" id="IPR020802">
    <property type="entry name" value="TesA-like"/>
</dbReference>
<gene>
    <name evidence="10" type="ORF">OG727_33865</name>
</gene>
<feature type="domain" description="Ketosynthase family 3 (KS3)" evidence="9">
    <location>
        <begin position="4"/>
        <end position="421"/>
    </location>
</feature>
<dbReference type="Gene3D" id="3.30.70.250">
    <property type="entry name" value="Malonyl-CoA ACP transacylase, ACP-binding"/>
    <property type="match status" value="1"/>
</dbReference>